<dbReference type="AlphaFoldDB" id="A0A3N2DE14"/>
<keyword evidence="1" id="KW-1133">Transmembrane helix</keyword>
<dbReference type="Proteomes" id="UP000275394">
    <property type="component" value="Unassembled WGS sequence"/>
</dbReference>
<feature type="transmembrane region" description="Helical" evidence="1">
    <location>
        <begin position="20"/>
        <end position="42"/>
    </location>
</feature>
<organism evidence="2 3">
    <name type="scientific">Sinobacterium caligoides</name>
    <dbReference type="NCBI Taxonomy" id="933926"/>
    <lineage>
        <taxon>Bacteria</taxon>
        <taxon>Pseudomonadati</taxon>
        <taxon>Pseudomonadota</taxon>
        <taxon>Gammaproteobacteria</taxon>
        <taxon>Cellvibrionales</taxon>
        <taxon>Spongiibacteraceae</taxon>
        <taxon>Sinobacterium</taxon>
    </lineage>
</organism>
<name>A0A3N2DE14_9GAMM</name>
<gene>
    <name evidence="2" type="ORF">EDC56_3696</name>
</gene>
<evidence type="ECO:0000313" key="2">
    <source>
        <dbReference type="EMBL" id="ROR98023.1"/>
    </source>
</evidence>
<dbReference type="EMBL" id="RKHR01000008">
    <property type="protein sequence ID" value="ROR98023.1"/>
    <property type="molecule type" value="Genomic_DNA"/>
</dbReference>
<keyword evidence="1" id="KW-0472">Membrane</keyword>
<evidence type="ECO:0000256" key="1">
    <source>
        <dbReference type="SAM" id="Phobius"/>
    </source>
</evidence>
<accession>A0A3N2DE14</accession>
<comment type="caution">
    <text evidence="2">The sequence shown here is derived from an EMBL/GenBank/DDBJ whole genome shotgun (WGS) entry which is preliminary data.</text>
</comment>
<sequence length="75" mass="8518">MWHATGANALSSDLSLRGVYAFSVCLPSLLLLLAQCCIIFFFDSWKALDWAVEIHIIRRSKILTRNSERLYLTAS</sequence>
<reference evidence="2 3" key="1">
    <citation type="submission" date="2018-11" db="EMBL/GenBank/DDBJ databases">
        <title>Genomic Encyclopedia of Type Strains, Phase IV (KMG-IV): sequencing the most valuable type-strain genomes for metagenomic binning, comparative biology and taxonomic classification.</title>
        <authorList>
            <person name="Goeker M."/>
        </authorList>
    </citation>
    <scope>NUCLEOTIDE SEQUENCE [LARGE SCALE GENOMIC DNA]</scope>
    <source>
        <strain evidence="2 3">DSM 100316</strain>
    </source>
</reference>
<keyword evidence="3" id="KW-1185">Reference proteome</keyword>
<evidence type="ECO:0000313" key="3">
    <source>
        <dbReference type="Proteomes" id="UP000275394"/>
    </source>
</evidence>
<keyword evidence="1" id="KW-0812">Transmembrane</keyword>
<protein>
    <submittedName>
        <fullName evidence="2">Uncharacterized protein</fullName>
    </submittedName>
</protein>
<proteinExistence type="predicted"/>